<evidence type="ECO:0000256" key="3">
    <source>
        <dbReference type="ARBA" id="ARBA00022989"/>
    </source>
</evidence>
<evidence type="ECO:0000259" key="8">
    <source>
        <dbReference type="Pfam" id="PF13490"/>
    </source>
</evidence>
<dbReference type="KEGG" id="aab:A4R43_04645"/>
<dbReference type="Pfam" id="PF13490">
    <property type="entry name" value="zf-HC2"/>
    <property type="match status" value="1"/>
</dbReference>
<dbReference type="PANTHER" id="PTHR37461">
    <property type="entry name" value="ANTI-SIGMA-K FACTOR RSKA"/>
    <property type="match status" value="1"/>
</dbReference>
<dbReference type="AlphaFoldDB" id="A0A344L1H8"/>
<organism evidence="9 10">
    <name type="scientific">Amycolatopsis albispora</name>
    <dbReference type="NCBI Taxonomy" id="1804986"/>
    <lineage>
        <taxon>Bacteria</taxon>
        <taxon>Bacillati</taxon>
        <taxon>Actinomycetota</taxon>
        <taxon>Actinomycetes</taxon>
        <taxon>Pseudonocardiales</taxon>
        <taxon>Pseudonocardiaceae</taxon>
        <taxon>Amycolatopsis</taxon>
    </lineage>
</organism>
<evidence type="ECO:0000256" key="7">
    <source>
        <dbReference type="SAM" id="Phobius"/>
    </source>
</evidence>
<evidence type="ECO:0000313" key="10">
    <source>
        <dbReference type="Proteomes" id="UP000250434"/>
    </source>
</evidence>
<feature type="domain" description="Putative zinc-finger" evidence="8">
    <location>
        <begin position="12"/>
        <end position="37"/>
    </location>
</feature>
<evidence type="ECO:0000313" key="9">
    <source>
        <dbReference type="EMBL" id="AXB41902.1"/>
    </source>
</evidence>
<gene>
    <name evidence="9" type="ORF">A4R43_04645</name>
</gene>
<comment type="subcellular location">
    <subcellularLocation>
        <location evidence="1">Membrane</location>
        <topology evidence="1">Single-pass membrane protein</topology>
    </subcellularLocation>
</comment>
<evidence type="ECO:0000256" key="4">
    <source>
        <dbReference type="ARBA" id="ARBA00023015"/>
    </source>
</evidence>
<keyword evidence="10" id="KW-1185">Reference proteome</keyword>
<evidence type="ECO:0000256" key="5">
    <source>
        <dbReference type="ARBA" id="ARBA00023136"/>
    </source>
</evidence>
<feature type="transmembrane region" description="Helical" evidence="7">
    <location>
        <begin position="85"/>
        <end position="105"/>
    </location>
</feature>
<dbReference type="Proteomes" id="UP000250434">
    <property type="component" value="Chromosome"/>
</dbReference>
<dbReference type="InterPro" id="IPR051474">
    <property type="entry name" value="Anti-sigma-K/W_factor"/>
</dbReference>
<dbReference type="GO" id="GO:0016020">
    <property type="term" value="C:membrane"/>
    <property type="evidence" value="ECO:0007669"/>
    <property type="project" value="UniProtKB-SubCell"/>
</dbReference>
<evidence type="ECO:0000256" key="6">
    <source>
        <dbReference type="ARBA" id="ARBA00023163"/>
    </source>
</evidence>
<dbReference type="GO" id="GO:0016989">
    <property type="term" value="F:sigma factor antagonist activity"/>
    <property type="evidence" value="ECO:0007669"/>
    <property type="project" value="TreeGrafter"/>
</dbReference>
<sequence length="208" mass="22577">MTDDPFASYDAAYVLGALTPEDRYAFEAHLEVCRECARAVRELAGLPGLLSQVPADALDPVAHEPRGLRSSLMRRVRRIRLRRRWTTAGALAAAAALVMVVAFPLTAQEDPGTPMVALGEFPVEAVAQVKDVPGGSRVDMKCSYDGGKVGDYLLVAVNREGQVDELASWRAIPDDTAQISVATTWHRADIAALEIRTTAGKPLLRWQP</sequence>
<keyword evidence="3 7" id="KW-1133">Transmembrane helix</keyword>
<protein>
    <recommendedName>
        <fullName evidence="8">Putative zinc-finger domain-containing protein</fullName>
    </recommendedName>
</protein>
<keyword evidence="2 7" id="KW-0812">Transmembrane</keyword>
<dbReference type="GO" id="GO:0006417">
    <property type="term" value="P:regulation of translation"/>
    <property type="evidence" value="ECO:0007669"/>
    <property type="project" value="TreeGrafter"/>
</dbReference>
<dbReference type="Gene3D" id="1.10.10.1320">
    <property type="entry name" value="Anti-sigma factor, zinc-finger domain"/>
    <property type="match status" value="1"/>
</dbReference>
<keyword evidence="5 7" id="KW-0472">Membrane</keyword>
<dbReference type="InterPro" id="IPR041916">
    <property type="entry name" value="Anti_sigma_zinc_sf"/>
</dbReference>
<evidence type="ECO:0000256" key="2">
    <source>
        <dbReference type="ARBA" id="ARBA00022692"/>
    </source>
</evidence>
<dbReference type="OrthoDB" id="5185837at2"/>
<dbReference type="PANTHER" id="PTHR37461:SF1">
    <property type="entry name" value="ANTI-SIGMA-K FACTOR RSKA"/>
    <property type="match status" value="1"/>
</dbReference>
<name>A0A344L1H8_9PSEU</name>
<reference evidence="9 10" key="1">
    <citation type="submission" date="2016-04" db="EMBL/GenBank/DDBJ databases">
        <title>Complete genome sequence and analysis of deep-sea sediment isolate, Amycolatopsis sp. WP1.</title>
        <authorList>
            <person name="Wang H."/>
            <person name="Chen S."/>
            <person name="Wu Q."/>
        </authorList>
    </citation>
    <scope>NUCLEOTIDE SEQUENCE [LARGE SCALE GENOMIC DNA]</scope>
    <source>
        <strain evidence="9 10">WP1</strain>
    </source>
</reference>
<proteinExistence type="predicted"/>
<dbReference type="InterPro" id="IPR027383">
    <property type="entry name" value="Znf_put"/>
</dbReference>
<dbReference type="RefSeq" id="WP_113691169.1">
    <property type="nucleotide sequence ID" value="NZ_CP015163.1"/>
</dbReference>
<accession>A0A344L1H8</accession>
<evidence type="ECO:0000256" key="1">
    <source>
        <dbReference type="ARBA" id="ARBA00004167"/>
    </source>
</evidence>
<keyword evidence="6" id="KW-0804">Transcription</keyword>
<dbReference type="EMBL" id="CP015163">
    <property type="protein sequence ID" value="AXB41902.1"/>
    <property type="molecule type" value="Genomic_DNA"/>
</dbReference>
<keyword evidence="4" id="KW-0805">Transcription regulation</keyword>